<dbReference type="AlphaFoldDB" id="A0A9P7XJ54"/>
<feature type="region of interest" description="Disordered" evidence="1">
    <location>
        <begin position="185"/>
        <end position="275"/>
    </location>
</feature>
<feature type="region of interest" description="Disordered" evidence="1">
    <location>
        <begin position="571"/>
        <end position="660"/>
    </location>
</feature>
<evidence type="ECO:0000313" key="2">
    <source>
        <dbReference type="EMBL" id="KAG9061862.1"/>
    </source>
</evidence>
<feature type="region of interest" description="Disordered" evidence="1">
    <location>
        <begin position="438"/>
        <end position="457"/>
    </location>
</feature>
<feature type="compositionally biased region" description="Polar residues" evidence="1">
    <location>
        <begin position="465"/>
        <end position="476"/>
    </location>
</feature>
<protein>
    <submittedName>
        <fullName evidence="2">Uncharacterized protein</fullName>
    </submittedName>
</protein>
<sequence>MPMPKPLPLEFSLLVYAILDYYLRPRDHNLNVIYFDNNGNNSSNFDDISNSNYYSHLPLTSLISSIVSNNNKSKYKCKNSNRKSNSITQIAEDLGQQRKQALALGSDDQDKPIDEPPPDPRLISQRLLQWQEQQQHRERQEEQRQMQAFRIKKFSDSNTDLDYRPVATTITVLKEGFQEHWGGPMAEHQQEELEDGQQHSRRSSIQHDDRDVDLVGSNDEHGDNNLWEERRRRQRQLAQEHEMMETDSVMETDRTGDGDGDEEMSPRTKLQRARKAKEDAMKEYQEAGRNLQRAQEREEAILFENEMIEVEVGSSVSQQLHRCQGGHTHGNEQHRRLLSSPPVQPPQRQQQLEERGRHSSPIAAAAAAATEAAVTCLTQDDNNIETMMSSQIVPQVNDTPSIMSETPHAVMAPTPLLPVSAPSGSVPRRALTPMKNITTTTTGNQVPNQTRSGSQAWRRSLSVTNNEIQSAPTSPQTRHHSNSPRIRIKSEELDAPLFKTHVLSGDGAAGPDGDSKTWRGPKYKDYDVSIGQPAWRLPEFMDENGHPHPPVVFYTHIDRVDNFYHQHYPASTASRSRDVSLSPRSARNSPNFFARRSEGERMEDVSGGEGHEDMAMEGESHHHQRQGRSRTTSRQADRDERREEDRRERRPLAKSESPQL</sequence>
<feature type="region of interest" description="Disordered" evidence="1">
    <location>
        <begin position="465"/>
        <end position="485"/>
    </location>
</feature>
<dbReference type="EMBL" id="JAHRHY010000022">
    <property type="protein sequence ID" value="KAG9061862.1"/>
    <property type="molecule type" value="Genomic_DNA"/>
</dbReference>
<feature type="region of interest" description="Disordered" evidence="1">
    <location>
        <begin position="318"/>
        <end position="366"/>
    </location>
</feature>
<evidence type="ECO:0000256" key="1">
    <source>
        <dbReference type="SAM" id="MobiDB-lite"/>
    </source>
</evidence>
<evidence type="ECO:0000313" key="3">
    <source>
        <dbReference type="Proteomes" id="UP000707451"/>
    </source>
</evidence>
<feature type="compositionally biased region" description="Polar residues" evidence="1">
    <location>
        <begin position="582"/>
        <end position="591"/>
    </location>
</feature>
<name>A0A9P7XJ54_9FUNG</name>
<feature type="compositionally biased region" description="Low complexity" evidence="1">
    <location>
        <begin position="338"/>
        <end position="350"/>
    </location>
</feature>
<proteinExistence type="predicted"/>
<dbReference type="Proteomes" id="UP000707451">
    <property type="component" value="Unassembled WGS sequence"/>
</dbReference>
<feature type="compositionally biased region" description="Basic and acidic residues" evidence="1">
    <location>
        <begin position="635"/>
        <end position="653"/>
    </location>
</feature>
<dbReference type="OrthoDB" id="2438738at2759"/>
<feature type="region of interest" description="Disordered" evidence="1">
    <location>
        <begin position="99"/>
        <end position="121"/>
    </location>
</feature>
<reference evidence="2" key="1">
    <citation type="submission" date="2021-06" db="EMBL/GenBank/DDBJ databases">
        <title>Genome Sequence of Mortierella hyaline Strain SCG-10, a Cold-Adapted, Nitrate-Reducing Fungus Isolated from Soil in Minnesota, USA.</title>
        <authorList>
            <person name="Aldossari N."/>
        </authorList>
    </citation>
    <scope>NUCLEOTIDE SEQUENCE</scope>
    <source>
        <strain evidence="2">SCG-10</strain>
    </source>
</reference>
<accession>A0A9P7XJ54</accession>
<feature type="compositionally biased region" description="Basic and acidic residues" evidence="1">
    <location>
        <begin position="205"/>
        <end position="231"/>
    </location>
</feature>
<feature type="compositionally biased region" description="Basic and acidic residues" evidence="1">
    <location>
        <begin position="595"/>
        <end position="621"/>
    </location>
</feature>
<gene>
    <name evidence="2" type="ORF">KI688_007013</name>
</gene>
<comment type="caution">
    <text evidence="2">The sequence shown here is derived from an EMBL/GenBank/DDBJ whole genome shotgun (WGS) entry which is preliminary data.</text>
</comment>
<keyword evidence="3" id="KW-1185">Reference proteome</keyword>
<organism evidence="2 3">
    <name type="scientific">Linnemannia hyalina</name>
    <dbReference type="NCBI Taxonomy" id="64524"/>
    <lineage>
        <taxon>Eukaryota</taxon>
        <taxon>Fungi</taxon>
        <taxon>Fungi incertae sedis</taxon>
        <taxon>Mucoromycota</taxon>
        <taxon>Mortierellomycotina</taxon>
        <taxon>Mortierellomycetes</taxon>
        <taxon>Mortierellales</taxon>
        <taxon>Mortierellaceae</taxon>
        <taxon>Linnemannia</taxon>
    </lineage>
</organism>